<evidence type="ECO:0000313" key="2">
    <source>
        <dbReference type="EMBL" id="BBI35993.1"/>
    </source>
</evidence>
<keyword evidence="1" id="KW-0812">Transmembrane</keyword>
<protein>
    <recommendedName>
        <fullName evidence="4">Stage II sporulation protein M</fullName>
    </recommendedName>
</protein>
<dbReference type="InterPro" id="IPR002798">
    <property type="entry name" value="SpoIIM-like"/>
</dbReference>
<dbReference type="PANTHER" id="PTHR35337:SF1">
    <property type="entry name" value="SLR1478 PROTEIN"/>
    <property type="match status" value="1"/>
</dbReference>
<dbReference type="Proteomes" id="UP000289856">
    <property type="component" value="Chromosome"/>
</dbReference>
<dbReference type="AlphaFoldDB" id="A0A3T1DD22"/>
<evidence type="ECO:0000256" key="1">
    <source>
        <dbReference type="SAM" id="Phobius"/>
    </source>
</evidence>
<dbReference type="OrthoDB" id="161024at2"/>
<feature type="transmembrane region" description="Helical" evidence="1">
    <location>
        <begin position="79"/>
        <end position="108"/>
    </location>
</feature>
<evidence type="ECO:0000313" key="3">
    <source>
        <dbReference type="Proteomes" id="UP000289856"/>
    </source>
</evidence>
<sequence>MFSRQGLLQTWNEIRPYFIFSVILFFAAVVIGATPNAPTEYLSQQIKSLQSLADDINKASNPEFKAFLLITANNVSNTLLVMVLGIVAGIMPIVMLISNGLVMGYLLSEIADKGHNVWLLIVKGILPHGIFELSAIFLACAFGMRFGITLFKGVLGSLLGKTKPWHPFVRTATGSVPALIVIIVFLVIAAIIESTITYWLVN</sequence>
<feature type="transmembrane region" description="Helical" evidence="1">
    <location>
        <begin position="175"/>
        <end position="201"/>
    </location>
</feature>
<gene>
    <name evidence="2" type="ORF">KCTCHS21_53920</name>
</gene>
<dbReference type="RefSeq" id="WP_130615125.1">
    <property type="nucleotide sequence ID" value="NZ_AP019400.1"/>
</dbReference>
<name>A0A3T1DD22_9BACL</name>
<feature type="transmembrane region" description="Helical" evidence="1">
    <location>
        <begin position="14"/>
        <end position="33"/>
    </location>
</feature>
<reference evidence="2 3" key="1">
    <citation type="submission" date="2019-01" db="EMBL/GenBank/DDBJ databases">
        <title>Complete genome sequence of Cohnella hallensis HS21 isolated from Korean fir (Abies koreana) rhizospheric soil.</title>
        <authorList>
            <person name="Jiang L."/>
            <person name="Kang S.W."/>
            <person name="Kim S."/>
            <person name="Jung J."/>
            <person name="Kim C.Y."/>
            <person name="Kim D.H."/>
            <person name="Kim S.W."/>
            <person name="Lee J."/>
        </authorList>
    </citation>
    <scope>NUCLEOTIDE SEQUENCE [LARGE SCALE GENOMIC DNA]</scope>
    <source>
        <strain evidence="2 3">HS21</strain>
    </source>
</reference>
<proteinExistence type="predicted"/>
<dbReference type="KEGG" id="cohn:KCTCHS21_53920"/>
<evidence type="ECO:0008006" key="4">
    <source>
        <dbReference type="Google" id="ProtNLM"/>
    </source>
</evidence>
<keyword evidence="1" id="KW-1133">Transmembrane helix</keyword>
<dbReference type="Pfam" id="PF01944">
    <property type="entry name" value="SpoIIM"/>
    <property type="match status" value="1"/>
</dbReference>
<accession>A0A3T1DD22</accession>
<organism evidence="2 3">
    <name type="scientific">Cohnella abietis</name>
    <dbReference type="NCBI Taxonomy" id="2507935"/>
    <lineage>
        <taxon>Bacteria</taxon>
        <taxon>Bacillati</taxon>
        <taxon>Bacillota</taxon>
        <taxon>Bacilli</taxon>
        <taxon>Bacillales</taxon>
        <taxon>Paenibacillaceae</taxon>
        <taxon>Cohnella</taxon>
    </lineage>
</organism>
<dbReference type="EMBL" id="AP019400">
    <property type="protein sequence ID" value="BBI35993.1"/>
    <property type="molecule type" value="Genomic_DNA"/>
</dbReference>
<keyword evidence="1" id="KW-0472">Membrane</keyword>
<keyword evidence="3" id="KW-1185">Reference proteome</keyword>
<dbReference type="PANTHER" id="PTHR35337">
    <property type="entry name" value="SLR1478 PROTEIN"/>
    <property type="match status" value="1"/>
</dbReference>